<evidence type="ECO:0000313" key="4">
    <source>
        <dbReference type="Proteomes" id="UP000761574"/>
    </source>
</evidence>
<comment type="caution">
    <text evidence="3">The sequence shown here is derived from an EMBL/GenBank/DDBJ whole genome shotgun (WGS) entry which is preliminary data.</text>
</comment>
<name>A0ABQ4PHQ3_9GAMM</name>
<evidence type="ECO:0000256" key="1">
    <source>
        <dbReference type="SAM" id="Phobius"/>
    </source>
</evidence>
<keyword evidence="4" id="KW-1185">Reference proteome</keyword>
<keyword evidence="1" id="KW-1133">Transmembrane helix</keyword>
<evidence type="ECO:0008006" key="5">
    <source>
        <dbReference type="Google" id="ProtNLM"/>
    </source>
</evidence>
<keyword evidence="1" id="KW-0812">Transmembrane</keyword>
<gene>
    <name evidence="3" type="ORF">TUM4630_18950</name>
</gene>
<sequence length="83" mass="9381">MQNNLNRRLYAASILLFSSPAYAYLDPGTGSIILQAIIAAIVVGFATLRIWWDKLLTLLKLRKKNSLTQEEIQNPPNRDVNKP</sequence>
<evidence type="ECO:0000256" key="2">
    <source>
        <dbReference type="SAM" id="SignalP"/>
    </source>
</evidence>
<dbReference type="Proteomes" id="UP000761574">
    <property type="component" value="Unassembled WGS sequence"/>
</dbReference>
<accession>A0ABQ4PHQ3</accession>
<dbReference type="RefSeq" id="WP_119977776.1">
    <property type="nucleotide sequence ID" value="NZ_BPFB01000019.1"/>
</dbReference>
<protein>
    <recommendedName>
        <fullName evidence="5">Holin</fullName>
    </recommendedName>
</protein>
<dbReference type="EMBL" id="BPFB01000019">
    <property type="protein sequence ID" value="GIU46922.1"/>
    <property type="molecule type" value="Genomic_DNA"/>
</dbReference>
<feature type="chain" id="PRO_5047204198" description="Holin" evidence="2">
    <location>
        <begin position="24"/>
        <end position="83"/>
    </location>
</feature>
<organism evidence="3 4">
    <name type="scientific">Shewanella algidipiscicola</name>
    <dbReference type="NCBI Taxonomy" id="614070"/>
    <lineage>
        <taxon>Bacteria</taxon>
        <taxon>Pseudomonadati</taxon>
        <taxon>Pseudomonadota</taxon>
        <taxon>Gammaproteobacteria</taxon>
        <taxon>Alteromonadales</taxon>
        <taxon>Shewanellaceae</taxon>
        <taxon>Shewanella</taxon>
    </lineage>
</organism>
<keyword evidence="1" id="KW-0472">Membrane</keyword>
<feature type="signal peptide" evidence="2">
    <location>
        <begin position="1"/>
        <end position="23"/>
    </location>
</feature>
<proteinExistence type="predicted"/>
<keyword evidence="2" id="KW-0732">Signal</keyword>
<evidence type="ECO:0000313" key="3">
    <source>
        <dbReference type="EMBL" id="GIU46922.1"/>
    </source>
</evidence>
<feature type="transmembrane region" description="Helical" evidence="1">
    <location>
        <begin position="33"/>
        <end position="52"/>
    </location>
</feature>
<reference evidence="3 4" key="1">
    <citation type="submission" date="2021-05" db="EMBL/GenBank/DDBJ databases">
        <title>Molecular characterization for Shewanella algae harboring chromosomal blaOXA-55-like strains isolated from clinical and environment sample.</title>
        <authorList>
            <person name="Ohama Y."/>
            <person name="Aoki K."/>
            <person name="Harada S."/>
            <person name="Moriya K."/>
            <person name="Ishii Y."/>
            <person name="Tateda K."/>
        </authorList>
    </citation>
    <scope>NUCLEOTIDE SEQUENCE [LARGE SCALE GENOMIC DNA]</scope>
    <source>
        <strain evidence="3 4">LMG 23746</strain>
    </source>
</reference>